<reference evidence="4 5" key="1">
    <citation type="submission" date="2019-12" db="EMBL/GenBank/DDBJ databases">
        <authorList>
            <person name="Alioto T."/>
            <person name="Alioto T."/>
            <person name="Gomez Garrido J."/>
        </authorList>
    </citation>
    <scope>NUCLEOTIDE SEQUENCE [LARGE SCALE GENOMIC DNA]</scope>
</reference>
<dbReference type="OrthoDB" id="4062651at2759"/>
<keyword evidence="4" id="KW-0675">Receptor</keyword>
<keyword evidence="5" id="KW-1185">Reference proteome</keyword>
<sequence length="315" mass="36173">MPRVYDNWERLVEATLLREELREIARSSSVSSISSDFGSSFSSPLHDHVPVKSPEAVKKSHLVLLKGSSLLDWMLPKRRLTKRREEFFQKNGTIRLFTAKDLRKATYNYDKRNIINSDWITGTVYKGILPDNTVVAIKKSYSDQRKIEQFMNELKIVSQINHRNVVKILGCCLESEVPLVVFEFVKNGTLLCHMHDPIRASNFSWEMRIKIAAEIAGAVAYLHSAASTPIVRGNLKSANILLDQNYSAKVGNFTTSRYQQIYLRKFCLQHQVSPSWSFSADYISGRNLWILGSRVHPFKPTDRKNRCLQLWSHLG</sequence>
<dbReference type="InterPro" id="IPR011009">
    <property type="entry name" value="Kinase-like_dom_sf"/>
</dbReference>
<dbReference type="PANTHER" id="PTHR27005:SF283">
    <property type="entry name" value="OS02G0633066 PROTEIN"/>
    <property type="match status" value="1"/>
</dbReference>
<keyword evidence="4" id="KW-0808">Transferase</keyword>
<dbReference type="InterPro" id="IPR001245">
    <property type="entry name" value="Ser-Thr/Tyr_kinase_cat_dom"/>
</dbReference>
<dbReference type="Pfam" id="PF07714">
    <property type="entry name" value="PK_Tyr_Ser-Thr"/>
    <property type="match status" value="1"/>
</dbReference>
<keyword evidence="2" id="KW-0067">ATP-binding</keyword>
<dbReference type="GO" id="GO:0007166">
    <property type="term" value="P:cell surface receptor signaling pathway"/>
    <property type="evidence" value="ECO:0007669"/>
    <property type="project" value="InterPro"/>
</dbReference>
<proteinExistence type="predicted"/>
<dbReference type="EMBL" id="CACTIH010001949">
    <property type="protein sequence ID" value="CAA2969683.1"/>
    <property type="molecule type" value="Genomic_DNA"/>
</dbReference>
<evidence type="ECO:0000259" key="3">
    <source>
        <dbReference type="PROSITE" id="PS50011"/>
    </source>
</evidence>
<evidence type="ECO:0000313" key="5">
    <source>
        <dbReference type="Proteomes" id="UP000594638"/>
    </source>
</evidence>
<dbReference type="Gene3D" id="1.10.510.10">
    <property type="entry name" value="Transferase(Phosphotransferase) domain 1"/>
    <property type="match status" value="1"/>
</dbReference>
<dbReference type="SUPFAM" id="SSF56112">
    <property type="entry name" value="Protein kinase-like (PK-like)"/>
    <property type="match status" value="1"/>
</dbReference>
<dbReference type="AlphaFoldDB" id="A0A8S0QUP1"/>
<dbReference type="GO" id="GO:0005524">
    <property type="term" value="F:ATP binding"/>
    <property type="evidence" value="ECO:0007669"/>
    <property type="project" value="UniProtKB-KW"/>
</dbReference>
<dbReference type="InterPro" id="IPR000719">
    <property type="entry name" value="Prot_kinase_dom"/>
</dbReference>
<feature type="domain" description="Protein kinase" evidence="3">
    <location>
        <begin position="110"/>
        <end position="315"/>
    </location>
</feature>
<evidence type="ECO:0000313" key="4">
    <source>
        <dbReference type="EMBL" id="CAA2969683.1"/>
    </source>
</evidence>
<organism evidence="4 5">
    <name type="scientific">Olea europaea subsp. europaea</name>
    <dbReference type="NCBI Taxonomy" id="158383"/>
    <lineage>
        <taxon>Eukaryota</taxon>
        <taxon>Viridiplantae</taxon>
        <taxon>Streptophyta</taxon>
        <taxon>Embryophyta</taxon>
        <taxon>Tracheophyta</taxon>
        <taxon>Spermatophyta</taxon>
        <taxon>Magnoliopsida</taxon>
        <taxon>eudicotyledons</taxon>
        <taxon>Gunneridae</taxon>
        <taxon>Pentapetalae</taxon>
        <taxon>asterids</taxon>
        <taxon>lamiids</taxon>
        <taxon>Lamiales</taxon>
        <taxon>Oleaceae</taxon>
        <taxon>Oleeae</taxon>
        <taxon>Olea</taxon>
    </lineage>
</organism>
<dbReference type="Gene3D" id="3.30.200.20">
    <property type="entry name" value="Phosphorylase Kinase, domain 1"/>
    <property type="match status" value="1"/>
</dbReference>
<dbReference type="Proteomes" id="UP000594638">
    <property type="component" value="Unassembled WGS sequence"/>
</dbReference>
<dbReference type="Gramene" id="OE9A102626T2">
    <property type="protein sequence ID" value="OE9A102626C2"/>
    <property type="gene ID" value="OE9A102626"/>
</dbReference>
<gene>
    <name evidence="4" type="ORF">OLEA9_A102626</name>
</gene>
<keyword evidence="1" id="KW-0547">Nucleotide-binding</keyword>
<dbReference type="InterPro" id="IPR045274">
    <property type="entry name" value="WAK-like"/>
</dbReference>
<dbReference type="GO" id="GO:0005886">
    <property type="term" value="C:plasma membrane"/>
    <property type="evidence" value="ECO:0007669"/>
    <property type="project" value="TreeGrafter"/>
</dbReference>
<name>A0A8S0QUP1_OLEEU</name>
<dbReference type="PANTHER" id="PTHR27005">
    <property type="entry name" value="WALL-ASSOCIATED RECEPTOR KINASE-LIKE 21"/>
    <property type="match status" value="1"/>
</dbReference>
<protein>
    <submittedName>
        <fullName evidence="4">Wall-associated receptor kinase 2-like</fullName>
    </submittedName>
</protein>
<dbReference type="PROSITE" id="PS50011">
    <property type="entry name" value="PROTEIN_KINASE_DOM"/>
    <property type="match status" value="1"/>
</dbReference>
<comment type="caution">
    <text evidence="4">The sequence shown here is derived from an EMBL/GenBank/DDBJ whole genome shotgun (WGS) entry which is preliminary data.</text>
</comment>
<dbReference type="GO" id="GO:0004674">
    <property type="term" value="F:protein serine/threonine kinase activity"/>
    <property type="evidence" value="ECO:0007669"/>
    <property type="project" value="TreeGrafter"/>
</dbReference>
<accession>A0A8S0QUP1</accession>
<evidence type="ECO:0000256" key="2">
    <source>
        <dbReference type="ARBA" id="ARBA00022840"/>
    </source>
</evidence>
<keyword evidence="4" id="KW-0418">Kinase</keyword>
<evidence type="ECO:0000256" key="1">
    <source>
        <dbReference type="ARBA" id="ARBA00022741"/>
    </source>
</evidence>